<keyword evidence="2" id="KW-1185">Reference proteome</keyword>
<protein>
    <submittedName>
        <fullName evidence="1">Uncharacterized protein</fullName>
    </submittedName>
</protein>
<proteinExistence type="predicted"/>
<evidence type="ECO:0000313" key="1">
    <source>
        <dbReference type="EMBL" id="KAF2728057.1"/>
    </source>
</evidence>
<reference evidence="1" key="1">
    <citation type="journal article" date="2020" name="Stud. Mycol.">
        <title>101 Dothideomycetes genomes: a test case for predicting lifestyles and emergence of pathogens.</title>
        <authorList>
            <person name="Haridas S."/>
            <person name="Albert R."/>
            <person name="Binder M."/>
            <person name="Bloem J."/>
            <person name="Labutti K."/>
            <person name="Salamov A."/>
            <person name="Andreopoulos B."/>
            <person name="Baker S."/>
            <person name="Barry K."/>
            <person name="Bills G."/>
            <person name="Bluhm B."/>
            <person name="Cannon C."/>
            <person name="Castanera R."/>
            <person name="Culley D."/>
            <person name="Daum C."/>
            <person name="Ezra D."/>
            <person name="Gonzalez J."/>
            <person name="Henrissat B."/>
            <person name="Kuo A."/>
            <person name="Liang C."/>
            <person name="Lipzen A."/>
            <person name="Lutzoni F."/>
            <person name="Magnuson J."/>
            <person name="Mondo S."/>
            <person name="Nolan M."/>
            <person name="Ohm R."/>
            <person name="Pangilinan J."/>
            <person name="Park H.-J."/>
            <person name="Ramirez L."/>
            <person name="Alfaro M."/>
            <person name="Sun H."/>
            <person name="Tritt A."/>
            <person name="Yoshinaga Y."/>
            <person name="Zwiers L.-H."/>
            <person name="Turgeon B."/>
            <person name="Goodwin S."/>
            <person name="Spatafora J."/>
            <person name="Crous P."/>
            <person name="Grigoriev I."/>
        </authorList>
    </citation>
    <scope>NUCLEOTIDE SEQUENCE</scope>
    <source>
        <strain evidence="1">CBS 125425</strain>
    </source>
</reference>
<accession>A0A9P4QIQ7</accession>
<dbReference type="EMBL" id="ML996297">
    <property type="protein sequence ID" value="KAF2728057.1"/>
    <property type="molecule type" value="Genomic_DNA"/>
</dbReference>
<dbReference type="AlphaFoldDB" id="A0A9P4QIQ7"/>
<gene>
    <name evidence="1" type="ORF">EJ04DRAFT_556990</name>
</gene>
<evidence type="ECO:0000313" key="2">
    <source>
        <dbReference type="Proteomes" id="UP000799444"/>
    </source>
</evidence>
<comment type="caution">
    <text evidence="1">The sequence shown here is derived from an EMBL/GenBank/DDBJ whole genome shotgun (WGS) entry which is preliminary data.</text>
</comment>
<name>A0A9P4QIQ7_9PLEO</name>
<organism evidence="1 2">
    <name type="scientific">Polyplosphaeria fusca</name>
    <dbReference type="NCBI Taxonomy" id="682080"/>
    <lineage>
        <taxon>Eukaryota</taxon>
        <taxon>Fungi</taxon>
        <taxon>Dikarya</taxon>
        <taxon>Ascomycota</taxon>
        <taxon>Pezizomycotina</taxon>
        <taxon>Dothideomycetes</taxon>
        <taxon>Pleosporomycetidae</taxon>
        <taxon>Pleosporales</taxon>
        <taxon>Tetraplosphaeriaceae</taxon>
        <taxon>Polyplosphaeria</taxon>
    </lineage>
</organism>
<sequence>MPLLPLSDPPTPGISPLTFSSFTTNGTGCGTSVSHSFSSYDPSTQSVFLTLGLTDGMDLYIGPGTRYTDQRKSCDFSISVTVNGINKRVVVHRNGTTIRGYARIQDASTMLTWQDSYAWGCSLGGGGVSVCNATVLMGPVKDGFFITHVDAVKNGDGTVGAGSGCGGGVLKAGLAARLSSLASVVPGIEDPEEGERQWIVQTDFRVEDC</sequence>
<dbReference type="Proteomes" id="UP000799444">
    <property type="component" value="Unassembled WGS sequence"/>
</dbReference>
<dbReference type="InterPro" id="IPR025649">
    <property type="entry name" value="DUF4360"/>
</dbReference>
<dbReference type="Pfam" id="PF14273">
    <property type="entry name" value="DUF4360"/>
    <property type="match status" value="1"/>
</dbReference>